<reference evidence="5" key="2">
    <citation type="submission" date="2025-08" db="UniProtKB">
        <authorList>
            <consortium name="RefSeq"/>
        </authorList>
    </citation>
    <scope>IDENTIFICATION</scope>
</reference>
<name>A0ABM0PJ03_PRUMU</name>
<feature type="region of interest" description="Disordered" evidence="1">
    <location>
        <begin position="26"/>
        <end position="52"/>
    </location>
</feature>
<dbReference type="PANTHER" id="PTHR31373">
    <property type="entry name" value="OS06G0652100 PROTEIN"/>
    <property type="match status" value="1"/>
</dbReference>
<sequence length="598" mass="67135">MMKPAVKIAKTPVVKRISQLTNEKLAPYYNNIPPPEPKQPTPADPKPQTLYTPSKEEDSVFMVAHFNNNDITPTLHFPILSSYGNPCLDLFFHVLVPNVEAEDDSDKPPASSSYKYLKQLLPLAWSHNPLTTLKLICNLRDCSNDLGKSDEEAFYAAAFWLHQSHPKTLACNVASIAGEFSQSVALMHDLVEILYRLLQGQDVRRRRKKEKAAAGGYHNNNSISSSRRRRREKVIDIAIAKKKVVERSRTFHEISSTSYFCPSIDSSMERATLLCESVARKIFPRESSPEYRVVSEARYAYRVRDRLRKEVLVPLINALDYFDDSGTKPCAVKKYLEDVKGGNGGGKCNIAAGALLPNDIVGYADDVDVGQVAELQWKAMVMWFKKQGKLNNCLAVCDVSSSSMAGIQNYMNVSVGLGLLLSQLSEEPCWKGKVISYSPNPELHLVGGDDLKSKCEFVRRMECGGSKIDLHKVFDLILEAAVKGNLKAEQMVKKVFVFTNTCFEVANSGNDNKKSCWESDYKAIQSKFKEKGYEENAVPEIVYWKLDTLAVPRRRPGLALFGSFSADLLKLFLDNDGEVSPYHVWKQPSLPNTIKLWQ</sequence>
<dbReference type="Pfam" id="PF11443">
    <property type="entry name" value="DUF2828"/>
    <property type="match status" value="2"/>
</dbReference>
<feature type="region of interest" description="Disordered" evidence="1">
    <location>
        <begin position="210"/>
        <end position="229"/>
    </location>
</feature>
<dbReference type="Pfam" id="PF25043">
    <property type="entry name" value="DUF7788"/>
    <property type="match status" value="1"/>
</dbReference>
<dbReference type="PIRSF" id="PIRSF015417">
    <property type="entry name" value="T31B5_30_vWA"/>
    <property type="match status" value="1"/>
</dbReference>
<dbReference type="Proteomes" id="UP000694861">
    <property type="component" value="Linkage group LG7"/>
</dbReference>
<dbReference type="GeneID" id="103338815"/>
<feature type="domain" description="DUF2828" evidence="2">
    <location>
        <begin position="81"/>
        <end position="231"/>
    </location>
</feature>
<organism evidence="4 5">
    <name type="scientific">Prunus mume</name>
    <name type="common">Japanese apricot</name>
    <name type="synonym">Armeniaca mume</name>
    <dbReference type="NCBI Taxonomy" id="102107"/>
    <lineage>
        <taxon>Eukaryota</taxon>
        <taxon>Viridiplantae</taxon>
        <taxon>Streptophyta</taxon>
        <taxon>Embryophyta</taxon>
        <taxon>Tracheophyta</taxon>
        <taxon>Spermatophyta</taxon>
        <taxon>Magnoliopsida</taxon>
        <taxon>eudicotyledons</taxon>
        <taxon>Gunneridae</taxon>
        <taxon>Pentapetalae</taxon>
        <taxon>rosids</taxon>
        <taxon>fabids</taxon>
        <taxon>Rosales</taxon>
        <taxon>Rosaceae</taxon>
        <taxon>Amygdaloideae</taxon>
        <taxon>Amygdaleae</taxon>
        <taxon>Prunus</taxon>
    </lineage>
</organism>
<evidence type="ECO:0000259" key="2">
    <source>
        <dbReference type="Pfam" id="PF11443"/>
    </source>
</evidence>
<dbReference type="InterPro" id="IPR058580">
    <property type="entry name" value="DUF2828"/>
</dbReference>
<reference evidence="4" key="1">
    <citation type="journal article" date="2012" name="Nat. Commun.">
        <title>The genome of Prunus mume.</title>
        <authorList>
            <person name="Zhang Q."/>
            <person name="Chen W."/>
            <person name="Sun L."/>
            <person name="Zhao F."/>
            <person name="Huang B."/>
            <person name="Yang W."/>
            <person name="Tao Y."/>
            <person name="Wang J."/>
            <person name="Yuan Z."/>
            <person name="Fan G."/>
            <person name="Xing Z."/>
            <person name="Han C."/>
            <person name="Pan H."/>
            <person name="Zhong X."/>
            <person name="Shi W."/>
            <person name="Liang X."/>
            <person name="Du D."/>
            <person name="Sun F."/>
            <person name="Xu Z."/>
            <person name="Hao R."/>
            <person name="Lv T."/>
            <person name="Lv Y."/>
            <person name="Zheng Z."/>
            <person name="Sun M."/>
            <person name="Luo L."/>
            <person name="Cai M."/>
            <person name="Gao Y."/>
            <person name="Wang J."/>
            <person name="Yin Y."/>
            <person name="Xu X."/>
            <person name="Cheng T."/>
            <person name="Wang J."/>
        </authorList>
    </citation>
    <scope>NUCLEOTIDE SEQUENCE [LARGE SCALE GENOMIC DNA]</scope>
</reference>
<evidence type="ECO:0000256" key="1">
    <source>
        <dbReference type="SAM" id="MobiDB-lite"/>
    </source>
</evidence>
<dbReference type="InterPro" id="IPR011205">
    <property type="entry name" value="UCP015417_vWA"/>
</dbReference>
<feature type="compositionally biased region" description="Pro residues" evidence="1">
    <location>
        <begin position="32"/>
        <end position="45"/>
    </location>
</feature>
<keyword evidence="4" id="KW-1185">Reference proteome</keyword>
<evidence type="ECO:0000313" key="4">
    <source>
        <dbReference type="Proteomes" id="UP000694861"/>
    </source>
</evidence>
<feature type="domain" description="DUF7788" evidence="3">
    <location>
        <begin position="392"/>
        <end position="579"/>
    </location>
</feature>
<evidence type="ECO:0000259" key="3">
    <source>
        <dbReference type="Pfam" id="PF25043"/>
    </source>
</evidence>
<gene>
    <name evidence="5" type="primary">LOC103338815</name>
</gene>
<protein>
    <submittedName>
        <fullName evidence="5">Uncharacterized protein LOC103338815</fullName>
    </submittedName>
</protein>
<dbReference type="InterPro" id="IPR056690">
    <property type="entry name" value="DUF7788"/>
</dbReference>
<accession>A0ABM0PJ03</accession>
<dbReference type="PANTHER" id="PTHR31373:SF17">
    <property type="entry name" value="OS06G0652100 PROTEIN"/>
    <property type="match status" value="1"/>
</dbReference>
<evidence type="ECO:0000313" key="5">
    <source>
        <dbReference type="RefSeq" id="XP_008240295.1"/>
    </source>
</evidence>
<dbReference type="RefSeq" id="XP_008240295.1">
    <property type="nucleotide sequence ID" value="XM_008242073.1"/>
</dbReference>
<feature type="domain" description="DUF2828" evidence="2">
    <location>
        <begin position="249"/>
        <end position="320"/>
    </location>
</feature>
<proteinExistence type="predicted"/>